<feature type="transmembrane region" description="Helical" evidence="6">
    <location>
        <begin position="521"/>
        <end position="542"/>
    </location>
</feature>
<feature type="transmembrane region" description="Helical" evidence="6">
    <location>
        <begin position="562"/>
        <end position="587"/>
    </location>
</feature>
<comment type="subcellular location">
    <subcellularLocation>
        <location evidence="1">Membrane</location>
    </subcellularLocation>
</comment>
<dbReference type="InterPro" id="IPR019430">
    <property type="entry name" value="7TM_GPCR_serpentine_rcpt_Srx"/>
</dbReference>
<evidence type="ECO:0000256" key="6">
    <source>
        <dbReference type="SAM" id="Phobius"/>
    </source>
</evidence>
<dbReference type="InterPro" id="IPR017452">
    <property type="entry name" value="GPCR_Rhodpsn_7TM"/>
</dbReference>
<feature type="compositionally biased region" description="Polar residues" evidence="5">
    <location>
        <begin position="438"/>
        <end position="450"/>
    </location>
</feature>
<dbReference type="AlphaFoldDB" id="A0AAE1CPP0"/>
<feature type="compositionally biased region" description="Polar residues" evidence="5">
    <location>
        <begin position="268"/>
        <end position="291"/>
    </location>
</feature>
<dbReference type="InterPro" id="IPR052954">
    <property type="entry name" value="GPCR-Ligand_Int"/>
</dbReference>
<evidence type="ECO:0000256" key="2">
    <source>
        <dbReference type="ARBA" id="ARBA00022692"/>
    </source>
</evidence>
<dbReference type="GO" id="GO:0016020">
    <property type="term" value="C:membrane"/>
    <property type="evidence" value="ECO:0007669"/>
    <property type="project" value="UniProtKB-SubCell"/>
</dbReference>
<sequence length="605" mass="67172">MELVGDHSSITNNSTTVLTLNDVTHSVCFHNSTCATVGDRYMTKVMRFVDLYLNIVFLSTLSMFTLCANMLNMMVLVKQGMRTCVSLCLFCLSSTDFFSTLFGLCAIVQNILIYLGRTPGFDPFAFYFFLVYISGIFYDVSNTLTLFLSLERCLCVCLPLKFKDIFTFRRSVAVIFCIYLLCFGLLLPHFLSSGFEMRTSGNSTFLALWLSPDRAAVDVYVDAVHSCQAAVVTTAVFVCTLLMIVSLNRSSRFQGGKGKRLHPASRRASGSQGNMLGNMLGSSGASRTQPQAEEPNFEPQTEIESGGKPAYMNEHGKGLDREGKCLDCRGKDDTTPHRDKYTHFSNYGDNDVTTAHSDKNTHSSNYGENDVTTAHSDKNTQSSNYGENDVTTAHSDKNTHSSNYGENDVTTAHSDKNTHSSNYGENDVTTAHSDKNTHSSNYGENDVTTAHSDKNTHSSNYGENDVTTAHSDKNTHSSNYGENDVTTAHSDKNTQSSNYGENDVTTAQSGKNTQSSRNLNVIKTVIVLCTICFACNLSRMVVITVTHLETRLGVGKEYENAYLILLALFYVFQLLNCSLNIFVYYRFNQSFRRALRQILCCKPDK</sequence>
<dbReference type="PANTHER" id="PTHR46641:SF2">
    <property type="entry name" value="FMRFAMIDE RECEPTOR"/>
    <property type="match status" value="1"/>
</dbReference>
<feature type="compositionally biased region" description="Polar residues" evidence="5">
    <location>
        <begin position="343"/>
        <end position="355"/>
    </location>
</feature>
<evidence type="ECO:0000313" key="9">
    <source>
        <dbReference type="Proteomes" id="UP001283361"/>
    </source>
</evidence>
<dbReference type="PANTHER" id="PTHR46641">
    <property type="entry name" value="FMRFAMIDE RECEPTOR-RELATED"/>
    <property type="match status" value="1"/>
</dbReference>
<feature type="domain" description="G-protein coupled receptors family 1 profile" evidence="7">
    <location>
        <begin position="68"/>
        <end position="584"/>
    </location>
</feature>
<name>A0AAE1CPP0_9GAST</name>
<feature type="compositionally biased region" description="Polar residues" evidence="5">
    <location>
        <begin position="419"/>
        <end position="431"/>
    </location>
</feature>
<keyword evidence="4 6" id="KW-0472">Membrane</keyword>
<dbReference type="SMART" id="SM01381">
    <property type="entry name" value="7TM_GPCR_Srsx"/>
    <property type="match status" value="1"/>
</dbReference>
<evidence type="ECO:0000259" key="7">
    <source>
        <dbReference type="PROSITE" id="PS50262"/>
    </source>
</evidence>
<feature type="compositionally biased region" description="Polar residues" evidence="5">
    <location>
        <begin position="400"/>
        <end position="412"/>
    </location>
</feature>
<accession>A0AAE1CPP0</accession>
<feature type="region of interest" description="Disordered" evidence="5">
    <location>
        <begin position="253"/>
        <end position="513"/>
    </location>
</feature>
<feature type="transmembrane region" description="Helical" evidence="6">
    <location>
        <begin position="51"/>
        <end position="72"/>
    </location>
</feature>
<feature type="compositionally biased region" description="Polar residues" evidence="5">
    <location>
        <begin position="476"/>
        <end position="513"/>
    </location>
</feature>
<dbReference type="EMBL" id="JAWDGP010007257">
    <property type="protein sequence ID" value="KAK3727126.1"/>
    <property type="molecule type" value="Genomic_DNA"/>
</dbReference>
<dbReference type="GO" id="GO:0004930">
    <property type="term" value="F:G protein-coupled receptor activity"/>
    <property type="evidence" value="ECO:0007669"/>
    <property type="project" value="InterPro"/>
</dbReference>
<evidence type="ECO:0000256" key="3">
    <source>
        <dbReference type="ARBA" id="ARBA00022989"/>
    </source>
</evidence>
<feature type="compositionally biased region" description="Polar residues" evidence="5">
    <location>
        <begin position="362"/>
        <end position="393"/>
    </location>
</feature>
<comment type="caution">
    <text evidence="8">The sequence shown here is derived from an EMBL/GenBank/DDBJ whole genome shotgun (WGS) entry which is preliminary data.</text>
</comment>
<feature type="compositionally biased region" description="Basic and acidic residues" evidence="5">
    <location>
        <begin position="314"/>
        <end position="342"/>
    </location>
</feature>
<dbReference type="PROSITE" id="PS50262">
    <property type="entry name" value="G_PROTEIN_RECEP_F1_2"/>
    <property type="match status" value="1"/>
</dbReference>
<proteinExistence type="predicted"/>
<keyword evidence="9" id="KW-1185">Reference proteome</keyword>
<dbReference type="Gene3D" id="1.20.1070.10">
    <property type="entry name" value="Rhodopsin 7-helix transmembrane proteins"/>
    <property type="match status" value="2"/>
</dbReference>
<evidence type="ECO:0000256" key="5">
    <source>
        <dbReference type="SAM" id="MobiDB-lite"/>
    </source>
</evidence>
<organism evidence="8 9">
    <name type="scientific">Elysia crispata</name>
    <name type="common">lettuce slug</name>
    <dbReference type="NCBI Taxonomy" id="231223"/>
    <lineage>
        <taxon>Eukaryota</taxon>
        <taxon>Metazoa</taxon>
        <taxon>Spiralia</taxon>
        <taxon>Lophotrochozoa</taxon>
        <taxon>Mollusca</taxon>
        <taxon>Gastropoda</taxon>
        <taxon>Heterobranchia</taxon>
        <taxon>Euthyneura</taxon>
        <taxon>Panpulmonata</taxon>
        <taxon>Sacoglossa</taxon>
        <taxon>Placobranchoidea</taxon>
        <taxon>Plakobranchidae</taxon>
        <taxon>Elysia</taxon>
    </lineage>
</organism>
<protein>
    <recommendedName>
        <fullName evidence="7">G-protein coupled receptors family 1 profile domain-containing protein</fullName>
    </recommendedName>
</protein>
<reference evidence="8" key="1">
    <citation type="journal article" date="2023" name="G3 (Bethesda)">
        <title>A reference genome for the long-term kleptoplast-retaining sea slug Elysia crispata morphotype clarki.</title>
        <authorList>
            <person name="Eastman K.E."/>
            <person name="Pendleton A.L."/>
            <person name="Shaikh M.A."/>
            <person name="Suttiyut T."/>
            <person name="Ogas R."/>
            <person name="Tomko P."/>
            <person name="Gavelis G."/>
            <person name="Widhalm J.R."/>
            <person name="Wisecaver J.H."/>
        </authorList>
    </citation>
    <scope>NUCLEOTIDE SEQUENCE</scope>
    <source>
        <strain evidence="8">ECLA1</strain>
    </source>
</reference>
<dbReference type="InterPro" id="IPR000276">
    <property type="entry name" value="GPCR_Rhodpsn"/>
</dbReference>
<gene>
    <name evidence="8" type="ORF">RRG08_048227</name>
</gene>
<dbReference type="Pfam" id="PF10328">
    <property type="entry name" value="7TM_GPCR_Srx"/>
    <property type="match status" value="1"/>
</dbReference>
<keyword evidence="3 6" id="KW-1133">Transmembrane helix</keyword>
<evidence type="ECO:0000256" key="4">
    <source>
        <dbReference type="ARBA" id="ARBA00023136"/>
    </source>
</evidence>
<feature type="transmembrane region" description="Helical" evidence="6">
    <location>
        <begin position="124"/>
        <end position="150"/>
    </location>
</feature>
<evidence type="ECO:0000256" key="1">
    <source>
        <dbReference type="ARBA" id="ARBA00004370"/>
    </source>
</evidence>
<feature type="compositionally biased region" description="Polar residues" evidence="5">
    <location>
        <begin position="457"/>
        <end position="469"/>
    </location>
</feature>
<evidence type="ECO:0000313" key="8">
    <source>
        <dbReference type="EMBL" id="KAK3727126.1"/>
    </source>
</evidence>
<keyword evidence="2 6" id="KW-0812">Transmembrane</keyword>
<dbReference type="SUPFAM" id="SSF81321">
    <property type="entry name" value="Family A G protein-coupled receptor-like"/>
    <property type="match status" value="1"/>
</dbReference>
<dbReference type="Proteomes" id="UP001283361">
    <property type="component" value="Unassembled WGS sequence"/>
</dbReference>
<feature type="transmembrane region" description="Helical" evidence="6">
    <location>
        <begin position="229"/>
        <end position="247"/>
    </location>
</feature>
<feature type="transmembrane region" description="Helical" evidence="6">
    <location>
        <begin position="171"/>
        <end position="191"/>
    </location>
</feature>
<feature type="transmembrane region" description="Helical" evidence="6">
    <location>
        <begin position="84"/>
        <end position="112"/>
    </location>
</feature>